<dbReference type="EMBL" id="CP023738">
    <property type="protein sequence ID" value="ATQ70542.1"/>
    <property type="molecule type" value="Genomic_DNA"/>
</dbReference>
<name>A0A2D2D6E2_METT3</name>
<gene>
    <name evidence="2" type="ORF">CQW49_21280</name>
</gene>
<feature type="region of interest" description="Disordered" evidence="1">
    <location>
        <begin position="55"/>
        <end position="88"/>
    </location>
</feature>
<evidence type="ECO:0000313" key="2">
    <source>
        <dbReference type="EMBL" id="ATQ70542.1"/>
    </source>
</evidence>
<dbReference type="RefSeq" id="WP_003615534.1">
    <property type="nucleotide sequence ID" value="NZ_ADVE02000002.1"/>
</dbReference>
<dbReference type="SUPFAM" id="SSF47598">
    <property type="entry name" value="Ribbon-helix-helix"/>
    <property type="match status" value="1"/>
</dbReference>
<keyword evidence="3" id="KW-1185">Reference proteome</keyword>
<dbReference type="KEGG" id="mtw:CQW49_21280"/>
<dbReference type="Pfam" id="PF05534">
    <property type="entry name" value="HicB"/>
    <property type="match status" value="1"/>
</dbReference>
<dbReference type="STRING" id="595536.GCA_000178815_00243"/>
<dbReference type="Proteomes" id="UP000230709">
    <property type="component" value="Plasmid pOB3b1"/>
</dbReference>
<organism evidence="2 3">
    <name type="scientific">Methylosinus trichosporium (strain ATCC 35070 / NCIMB 11131 / UNIQEM 75 / OB3b)</name>
    <dbReference type="NCBI Taxonomy" id="595536"/>
    <lineage>
        <taxon>Bacteria</taxon>
        <taxon>Pseudomonadati</taxon>
        <taxon>Pseudomonadota</taxon>
        <taxon>Alphaproteobacteria</taxon>
        <taxon>Hyphomicrobiales</taxon>
        <taxon>Methylocystaceae</taxon>
        <taxon>Methylosinus</taxon>
    </lineage>
</organism>
<reference evidence="3" key="1">
    <citation type="submission" date="2017-10" db="EMBL/GenBank/DDBJ databases">
        <title>Completed PacBio SMRT sequence of Methylosinus trichosporium OB3b reveals presence of a third large plasmid.</title>
        <authorList>
            <person name="Charles T.C."/>
            <person name="Lynch M.D.J."/>
            <person name="Heil J.R."/>
            <person name="Cheng J."/>
        </authorList>
    </citation>
    <scope>NUCLEOTIDE SEQUENCE [LARGE SCALE GENOMIC DNA]</scope>
    <source>
        <strain evidence="3">OB3b</strain>
        <plasmid evidence="3">pob3b1</plasmid>
    </source>
</reference>
<evidence type="ECO:0000313" key="3">
    <source>
        <dbReference type="Proteomes" id="UP000230709"/>
    </source>
</evidence>
<sequence>MSKATYPLKLPTSLKKEAARLAKQDGVSLNQWIATAVAQKIGVVETTAEFLKRRAGNASGSGLSEILRQAPDRAPDPGDELPPDWVSS</sequence>
<evidence type="ECO:0000256" key="1">
    <source>
        <dbReference type="SAM" id="MobiDB-lite"/>
    </source>
</evidence>
<geneLocation type="plasmid" evidence="3">
    <name>pob3b1</name>
</geneLocation>
<keyword evidence="2" id="KW-0614">Plasmid</keyword>
<protein>
    <submittedName>
        <fullName evidence="2">Toxin-antitoxin system HicB family antitoxin</fullName>
    </submittedName>
</protein>
<dbReference type="AlphaFoldDB" id="A0A2D2D6E2"/>
<accession>A0A2D2D6E2</accession>
<proteinExistence type="predicted"/>
<dbReference type="GO" id="GO:0006355">
    <property type="term" value="P:regulation of DNA-templated transcription"/>
    <property type="evidence" value="ECO:0007669"/>
    <property type="project" value="InterPro"/>
</dbReference>
<dbReference type="InterPro" id="IPR010985">
    <property type="entry name" value="Ribbon_hlx_hlx"/>
</dbReference>
<dbReference type="InterPro" id="IPR008651">
    <property type="entry name" value="Uncharacterised_HicB"/>
</dbReference>